<keyword evidence="2" id="KW-1185">Reference proteome</keyword>
<evidence type="ECO:0000313" key="2">
    <source>
        <dbReference type="Proteomes" id="UP000013117"/>
    </source>
</evidence>
<dbReference type="HOGENOM" id="CLU_3148327_0_0_6"/>
<evidence type="ECO:0000313" key="1">
    <source>
        <dbReference type="EMBL" id="ENV32535.1"/>
    </source>
</evidence>
<proteinExistence type="predicted"/>
<organism evidence="1 2">
    <name type="scientific">Acinetobacter gerneri DSM 14967 = CIP 107464 = MTCC 9824</name>
    <dbReference type="NCBI Taxonomy" id="1120926"/>
    <lineage>
        <taxon>Bacteria</taxon>
        <taxon>Pseudomonadati</taxon>
        <taxon>Pseudomonadota</taxon>
        <taxon>Gammaproteobacteria</taxon>
        <taxon>Moraxellales</taxon>
        <taxon>Moraxellaceae</taxon>
        <taxon>Acinetobacter</taxon>
    </lineage>
</organism>
<protein>
    <submittedName>
        <fullName evidence="1">Uncharacterized protein</fullName>
    </submittedName>
</protein>
<dbReference type="AlphaFoldDB" id="N8ZM29"/>
<comment type="caution">
    <text evidence="1">The sequence shown here is derived from an EMBL/GenBank/DDBJ whole genome shotgun (WGS) entry which is preliminary data.</text>
</comment>
<dbReference type="STRING" id="202952.GCA_000747725_01863"/>
<reference evidence="1 2" key="1">
    <citation type="submission" date="2013-02" db="EMBL/GenBank/DDBJ databases">
        <title>The Genome Sequence of Acinetobacter gerneri CIP 107464.</title>
        <authorList>
            <consortium name="The Broad Institute Genome Sequencing Platform"/>
            <consortium name="The Broad Institute Genome Sequencing Center for Infectious Disease"/>
            <person name="Cerqueira G."/>
            <person name="Feldgarden M."/>
            <person name="Courvalin P."/>
            <person name="Perichon B."/>
            <person name="Grillot-Courvalin C."/>
            <person name="Clermont D."/>
            <person name="Rocha E."/>
            <person name="Yoon E.-J."/>
            <person name="Nemec A."/>
            <person name="Walker B."/>
            <person name="Young S.K."/>
            <person name="Zeng Q."/>
            <person name="Gargeya S."/>
            <person name="Fitzgerald M."/>
            <person name="Haas B."/>
            <person name="Abouelleil A."/>
            <person name="Alvarado L."/>
            <person name="Arachchi H.M."/>
            <person name="Berlin A.M."/>
            <person name="Chapman S.B."/>
            <person name="Dewar J."/>
            <person name="Goldberg J."/>
            <person name="Griggs A."/>
            <person name="Gujja S."/>
            <person name="Hansen M."/>
            <person name="Howarth C."/>
            <person name="Imamovic A."/>
            <person name="Larimer J."/>
            <person name="McCowan C."/>
            <person name="Murphy C."/>
            <person name="Neiman D."/>
            <person name="Pearson M."/>
            <person name="Priest M."/>
            <person name="Roberts A."/>
            <person name="Saif S."/>
            <person name="Shea T."/>
            <person name="Sisk P."/>
            <person name="Sykes S."/>
            <person name="Wortman J."/>
            <person name="Nusbaum C."/>
            <person name="Birren B."/>
        </authorList>
    </citation>
    <scope>NUCLEOTIDE SEQUENCE [LARGE SCALE GENOMIC DNA]</scope>
    <source>
        <strain evidence="1 2">CIP 107464</strain>
    </source>
</reference>
<dbReference type="EMBL" id="APPN01000077">
    <property type="protein sequence ID" value="ENV32535.1"/>
    <property type="molecule type" value="Genomic_DNA"/>
</dbReference>
<sequence>MRLSNIIIQPHFANSLKMILVRWINPKSIYKISNSAESNYHVYIVILK</sequence>
<name>N8ZM29_9GAMM</name>
<accession>N8ZM29</accession>
<gene>
    <name evidence="1" type="ORF">F960_03293</name>
</gene>
<dbReference type="Proteomes" id="UP000013117">
    <property type="component" value="Unassembled WGS sequence"/>
</dbReference>